<proteinExistence type="predicted"/>
<evidence type="ECO:0000313" key="1">
    <source>
        <dbReference type="Proteomes" id="UP000095286"/>
    </source>
</evidence>
<accession>A0AC35U272</accession>
<organism evidence="1 2">
    <name type="scientific">Rhabditophanes sp. KR3021</name>
    <dbReference type="NCBI Taxonomy" id="114890"/>
    <lineage>
        <taxon>Eukaryota</taxon>
        <taxon>Metazoa</taxon>
        <taxon>Ecdysozoa</taxon>
        <taxon>Nematoda</taxon>
        <taxon>Chromadorea</taxon>
        <taxon>Rhabditida</taxon>
        <taxon>Tylenchina</taxon>
        <taxon>Panagrolaimomorpha</taxon>
        <taxon>Strongyloidoidea</taxon>
        <taxon>Alloionematidae</taxon>
        <taxon>Rhabditophanes</taxon>
    </lineage>
</organism>
<protein>
    <submittedName>
        <fullName evidence="2">WD_REPEATS_REGION domain-containing protein</fullName>
    </submittedName>
</protein>
<reference evidence="2" key="1">
    <citation type="submission" date="2016-11" db="UniProtKB">
        <authorList>
            <consortium name="WormBaseParasite"/>
        </authorList>
    </citation>
    <scope>IDENTIFICATION</scope>
    <source>
        <strain evidence="2">KR3021</strain>
    </source>
</reference>
<dbReference type="Proteomes" id="UP000095286">
    <property type="component" value="Unplaced"/>
</dbReference>
<evidence type="ECO:0000313" key="2">
    <source>
        <dbReference type="WBParaSite" id="RSKR_0000663650.1"/>
    </source>
</evidence>
<sequence>MTTITGDRTNLPETSTALSNRPVIDEFARLETDILCYQHLVSGGMLKAAEDLKNHILSLSATDYVIRTYCVERATFLKSYNGHQDTVKMIVPHPIYEEVVVTCGHDGIINIWNFRTGQTYKRLGNYATDGSDQVREKAAPVIHLHTYISVKMMMSIIDDVISTC</sequence>
<dbReference type="WBParaSite" id="RSKR_0000663650.1">
    <property type="protein sequence ID" value="RSKR_0000663650.1"/>
    <property type="gene ID" value="RSKR_0000663650"/>
</dbReference>
<name>A0AC35U272_9BILA</name>